<sequence length="94" mass="10530">MEPSVSPRPPRKAVPQSIFSNSNHSSIGSYLTPAFTGHPTLRCGQRQRRTSWCQREDLSTDITPDTTVVLLNSNSWTAGSTFNLLIYFRTCLDI</sequence>
<feature type="region of interest" description="Disordered" evidence="1">
    <location>
        <begin position="1"/>
        <end position="20"/>
    </location>
</feature>
<organism evidence="2 3">
    <name type="scientific">Champsocephalus gunnari</name>
    <name type="common">Mackerel icefish</name>
    <dbReference type="NCBI Taxonomy" id="52237"/>
    <lineage>
        <taxon>Eukaryota</taxon>
        <taxon>Metazoa</taxon>
        <taxon>Chordata</taxon>
        <taxon>Craniata</taxon>
        <taxon>Vertebrata</taxon>
        <taxon>Euteleostomi</taxon>
        <taxon>Actinopterygii</taxon>
        <taxon>Neopterygii</taxon>
        <taxon>Teleostei</taxon>
        <taxon>Neoteleostei</taxon>
        <taxon>Acanthomorphata</taxon>
        <taxon>Eupercaria</taxon>
        <taxon>Perciformes</taxon>
        <taxon>Notothenioidei</taxon>
        <taxon>Channichthyidae</taxon>
        <taxon>Champsocephalus</taxon>
    </lineage>
</organism>
<proteinExistence type="predicted"/>
<evidence type="ECO:0000313" key="3">
    <source>
        <dbReference type="Proteomes" id="UP001331515"/>
    </source>
</evidence>
<evidence type="ECO:0000256" key="1">
    <source>
        <dbReference type="SAM" id="MobiDB-lite"/>
    </source>
</evidence>
<dbReference type="AlphaFoldDB" id="A0AAN8HQL7"/>
<name>A0AAN8HQL7_CHAGU</name>
<dbReference type="EMBL" id="JAURVH010001521">
    <property type="protein sequence ID" value="KAK5924022.1"/>
    <property type="molecule type" value="Genomic_DNA"/>
</dbReference>
<accession>A0AAN8HQL7</accession>
<gene>
    <name evidence="2" type="ORF">CgunFtcFv8_000938</name>
</gene>
<keyword evidence="3" id="KW-1185">Reference proteome</keyword>
<dbReference type="Proteomes" id="UP001331515">
    <property type="component" value="Unassembled WGS sequence"/>
</dbReference>
<reference evidence="2 3" key="1">
    <citation type="journal article" date="2023" name="Mol. Biol. Evol.">
        <title>Genomics of Secondarily Temperate Adaptation in the Only Non-Antarctic Icefish.</title>
        <authorList>
            <person name="Rivera-Colon A.G."/>
            <person name="Rayamajhi N."/>
            <person name="Minhas B.F."/>
            <person name="Madrigal G."/>
            <person name="Bilyk K.T."/>
            <person name="Yoon V."/>
            <person name="Hune M."/>
            <person name="Gregory S."/>
            <person name="Cheng C.H.C."/>
            <person name="Catchen J.M."/>
        </authorList>
    </citation>
    <scope>NUCLEOTIDE SEQUENCE [LARGE SCALE GENOMIC DNA]</scope>
    <source>
        <tissue evidence="2">White muscle</tissue>
    </source>
</reference>
<comment type="caution">
    <text evidence="2">The sequence shown here is derived from an EMBL/GenBank/DDBJ whole genome shotgun (WGS) entry which is preliminary data.</text>
</comment>
<evidence type="ECO:0000313" key="2">
    <source>
        <dbReference type="EMBL" id="KAK5924022.1"/>
    </source>
</evidence>
<protein>
    <submittedName>
        <fullName evidence="2">Uncharacterized protein</fullName>
    </submittedName>
</protein>